<keyword evidence="5 6" id="KW-0408">Iron</keyword>
<dbReference type="PANTHER" id="PTHR46206">
    <property type="entry name" value="CYTOCHROME P450"/>
    <property type="match status" value="1"/>
</dbReference>
<evidence type="ECO:0000256" key="3">
    <source>
        <dbReference type="ARBA" id="ARBA00022723"/>
    </source>
</evidence>
<dbReference type="PROSITE" id="PS00086">
    <property type="entry name" value="CYTOCHROME_P450"/>
    <property type="match status" value="1"/>
</dbReference>
<dbReference type="InterPro" id="IPR001128">
    <property type="entry name" value="Cyt_P450"/>
</dbReference>
<comment type="cofactor">
    <cofactor evidence="1 6">
        <name>heme</name>
        <dbReference type="ChEBI" id="CHEBI:30413"/>
    </cofactor>
</comment>
<evidence type="ECO:0000313" key="9">
    <source>
        <dbReference type="EMBL" id="TDL22832.1"/>
    </source>
</evidence>
<sequence>MEEPRSLGYIAVVCIIALISGFQYLQARRHEVKVPVIGSSGFLSSYVSAIRWIFQAKSILQEGYLKHKNGIFKVSQLDRWLVIITGPKLIEELRRAPDNKISIDAAVSDILAIEYTLGLRLIDNGYHIPIIRSQLTRNLATVFPDARDEIVQSFLDIIPPSDEWVGYPAVETLMTIVTRTSNRVFVGLPVCRDPDYIKLNAEFTVQVSTAAGLISLAPSYLKPIVGRLLSPIRSGVRRGLKHLRPVIEERLRKYEEHGQNYPDKPNDMLTWLMDEAEGDEREVENLCLRMLAVNITAIHTTSMTFTHTMYHLASKPHYIEPMREEVERVINEDGWTKVAMTKMRKVDSFIKETLRFTGLGFLSTLRQSVEDYTFSDGTFIPKGTTMFVAAAATHDDPEVYENPNEFRGFRFADIRDEDGEGAKHQIVSTSSEWLPFGHGRHACPGRFFAANELKAMIGHIVLNYDVKMEADRVRPQDMHFTFNCLPNQTAKILFRRRQQ</sequence>
<dbReference type="InterPro" id="IPR036396">
    <property type="entry name" value="Cyt_P450_sf"/>
</dbReference>
<evidence type="ECO:0000256" key="7">
    <source>
        <dbReference type="RuleBase" id="RU000461"/>
    </source>
</evidence>
<dbReference type="GO" id="GO:0020037">
    <property type="term" value="F:heme binding"/>
    <property type="evidence" value="ECO:0007669"/>
    <property type="project" value="InterPro"/>
</dbReference>
<name>A0A4Y7Q6R5_9AGAM</name>
<dbReference type="InterPro" id="IPR002403">
    <property type="entry name" value="Cyt_P450_E_grp-IV"/>
</dbReference>
<gene>
    <name evidence="9" type="ORF">BD410DRAFT_788184</name>
</gene>
<keyword evidence="8" id="KW-0472">Membrane</keyword>
<dbReference type="GO" id="GO:0004497">
    <property type="term" value="F:monooxygenase activity"/>
    <property type="evidence" value="ECO:0007669"/>
    <property type="project" value="UniProtKB-KW"/>
</dbReference>
<accession>A0A4Y7Q6R5</accession>
<dbReference type="AlphaFoldDB" id="A0A4Y7Q6R5"/>
<reference evidence="9 10" key="1">
    <citation type="submission" date="2018-06" db="EMBL/GenBank/DDBJ databases">
        <title>A transcriptomic atlas of mushroom development highlights an independent origin of complex multicellularity.</title>
        <authorList>
            <consortium name="DOE Joint Genome Institute"/>
            <person name="Krizsan K."/>
            <person name="Almasi E."/>
            <person name="Merenyi Z."/>
            <person name="Sahu N."/>
            <person name="Viragh M."/>
            <person name="Koszo T."/>
            <person name="Mondo S."/>
            <person name="Kiss B."/>
            <person name="Balint B."/>
            <person name="Kues U."/>
            <person name="Barry K."/>
            <person name="Hegedus J.C."/>
            <person name="Henrissat B."/>
            <person name="Johnson J."/>
            <person name="Lipzen A."/>
            <person name="Ohm R."/>
            <person name="Nagy I."/>
            <person name="Pangilinan J."/>
            <person name="Yan J."/>
            <person name="Xiong Y."/>
            <person name="Grigoriev I.V."/>
            <person name="Hibbett D.S."/>
            <person name="Nagy L.G."/>
        </authorList>
    </citation>
    <scope>NUCLEOTIDE SEQUENCE [LARGE SCALE GENOMIC DNA]</scope>
    <source>
        <strain evidence="9 10">SZMC22713</strain>
    </source>
</reference>
<keyword evidence="3 6" id="KW-0479">Metal-binding</keyword>
<keyword evidence="8" id="KW-0812">Transmembrane</keyword>
<keyword evidence="7" id="KW-0503">Monooxygenase</keyword>
<dbReference type="Proteomes" id="UP000294933">
    <property type="component" value="Unassembled WGS sequence"/>
</dbReference>
<evidence type="ECO:0000313" key="10">
    <source>
        <dbReference type="Proteomes" id="UP000294933"/>
    </source>
</evidence>
<dbReference type="InterPro" id="IPR017972">
    <property type="entry name" value="Cyt_P450_CS"/>
</dbReference>
<evidence type="ECO:0000256" key="8">
    <source>
        <dbReference type="SAM" id="Phobius"/>
    </source>
</evidence>
<keyword evidence="8" id="KW-1133">Transmembrane helix</keyword>
<dbReference type="PRINTS" id="PR00465">
    <property type="entry name" value="EP450IV"/>
</dbReference>
<keyword evidence="4 7" id="KW-0560">Oxidoreductase</keyword>
<evidence type="ECO:0000256" key="4">
    <source>
        <dbReference type="ARBA" id="ARBA00023002"/>
    </source>
</evidence>
<keyword evidence="10" id="KW-1185">Reference proteome</keyword>
<feature type="binding site" description="axial binding residue" evidence="6">
    <location>
        <position position="443"/>
    </location>
    <ligand>
        <name>heme</name>
        <dbReference type="ChEBI" id="CHEBI:30413"/>
    </ligand>
    <ligandPart>
        <name>Fe</name>
        <dbReference type="ChEBI" id="CHEBI:18248"/>
    </ligandPart>
</feature>
<evidence type="ECO:0000256" key="6">
    <source>
        <dbReference type="PIRSR" id="PIRSR602403-1"/>
    </source>
</evidence>
<dbReference type="GO" id="GO:0005506">
    <property type="term" value="F:iron ion binding"/>
    <property type="evidence" value="ECO:0007669"/>
    <property type="project" value="InterPro"/>
</dbReference>
<dbReference type="PRINTS" id="PR00385">
    <property type="entry name" value="P450"/>
</dbReference>
<protein>
    <submittedName>
        <fullName evidence="9">Cytochrome P450</fullName>
    </submittedName>
</protein>
<proteinExistence type="inferred from homology"/>
<evidence type="ECO:0000256" key="2">
    <source>
        <dbReference type="ARBA" id="ARBA00010617"/>
    </source>
</evidence>
<dbReference type="STRING" id="50990.A0A4Y7Q6R5"/>
<dbReference type="Pfam" id="PF00067">
    <property type="entry name" value="p450"/>
    <property type="match status" value="1"/>
</dbReference>
<dbReference type="EMBL" id="ML170173">
    <property type="protein sequence ID" value="TDL22832.1"/>
    <property type="molecule type" value="Genomic_DNA"/>
</dbReference>
<dbReference type="VEuPathDB" id="FungiDB:BD410DRAFT_788184"/>
<dbReference type="OrthoDB" id="1844152at2759"/>
<dbReference type="CDD" id="cd11041">
    <property type="entry name" value="CYP503A1-like"/>
    <property type="match status" value="1"/>
</dbReference>
<dbReference type="SUPFAM" id="SSF48264">
    <property type="entry name" value="Cytochrome P450"/>
    <property type="match status" value="1"/>
</dbReference>
<dbReference type="GO" id="GO:0016705">
    <property type="term" value="F:oxidoreductase activity, acting on paired donors, with incorporation or reduction of molecular oxygen"/>
    <property type="evidence" value="ECO:0007669"/>
    <property type="project" value="InterPro"/>
</dbReference>
<feature type="transmembrane region" description="Helical" evidence="8">
    <location>
        <begin position="6"/>
        <end position="25"/>
    </location>
</feature>
<dbReference type="Gene3D" id="1.10.630.10">
    <property type="entry name" value="Cytochrome P450"/>
    <property type="match status" value="1"/>
</dbReference>
<evidence type="ECO:0000256" key="5">
    <source>
        <dbReference type="ARBA" id="ARBA00023004"/>
    </source>
</evidence>
<organism evidence="9 10">
    <name type="scientific">Rickenella mellea</name>
    <dbReference type="NCBI Taxonomy" id="50990"/>
    <lineage>
        <taxon>Eukaryota</taxon>
        <taxon>Fungi</taxon>
        <taxon>Dikarya</taxon>
        <taxon>Basidiomycota</taxon>
        <taxon>Agaricomycotina</taxon>
        <taxon>Agaricomycetes</taxon>
        <taxon>Hymenochaetales</taxon>
        <taxon>Rickenellaceae</taxon>
        <taxon>Rickenella</taxon>
    </lineage>
</organism>
<keyword evidence="6 7" id="KW-0349">Heme</keyword>
<comment type="similarity">
    <text evidence="2 7">Belongs to the cytochrome P450 family.</text>
</comment>
<evidence type="ECO:0000256" key="1">
    <source>
        <dbReference type="ARBA" id="ARBA00001971"/>
    </source>
</evidence>